<reference evidence="2 3" key="1">
    <citation type="submission" date="2014-01" db="EMBL/GenBank/DDBJ databases">
        <title>Isolation of Serratia multitudinisentens RB-25 from Ex-Landfill site.</title>
        <authorList>
            <person name="Robson E.H.J."/>
        </authorList>
    </citation>
    <scope>NUCLEOTIDE SEQUENCE [LARGE SCALE GENOMIC DNA]</scope>
    <source>
        <strain evidence="2 3">RB-25</strain>
    </source>
</reference>
<keyword evidence="1" id="KW-0239">DNA-directed DNA polymerase</keyword>
<dbReference type="InterPro" id="IPR036654">
    <property type="entry name" value="DNA_pol_III_psi_sf"/>
</dbReference>
<dbReference type="GO" id="GO:0008408">
    <property type="term" value="F:3'-5' exonuclease activity"/>
    <property type="evidence" value="ECO:0007669"/>
    <property type="project" value="InterPro"/>
</dbReference>
<dbReference type="EMBL" id="CP007044">
    <property type="protein sequence ID" value="AHG22882.1"/>
    <property type="molecule type" value="Genomic_DNA"/>
</dbReference>
<sequence>MASRRDELLQQLGITQWILRRPAVLRGEIAVSLPPDVRLLVIAQVLPDRHDPLFCDVLHSLGLTPGQTYGLTPDQVVMLPADTACNSWRLGIAEPLALAGAQLYSPALAELSQDASAKRALWQQICHYYEQHFTPDSGRFGHSLQD</sequence>
<dbReference type="KEGG" id="sfo:Z042_16890"/>
<dbReference type="SUPFAM" id="SSF102220">
    <property type="entry name" value="DNA polymerase III psi subunit"/>
    <property type="match status" value="1"/>
</dbReference>
<dbReference type="InterPro" id="IPR004615">
    <property type="entry name" value="DNA_pol_III_psi"/>
</dbReference>
<dbReference type="NCBIfam" id="NF005337">
    <property type="entry name" value="PRK06856.1-3"/>
    <property type="match status" value="1"/>
</dbReference>
<dbReference type="Proteomes" id="UP000019030">
    <property type="component" value="Chromosome"/>
</dbReference>
<keyword evidence="1" id="KW-0548">Nucleotidyltransferase</keyword>
<dbReference type="eggNOG" id="COG3050">
    <property type="taxonomic scope" value="Bacteria"/>
</dbReference>
<dbReference type="STRING" id="1441930.Z042_16890"/>
<proteinExistence type="predicted"/>
<dbReference type="PIRSF" id="PIRSF029225">
    <property type="entry name" value="DNA_pol_III_psi"/>
    <property type="match status" value="1"/>
</dbReference>
<dbReference type="GO" id="GO:0003887">
    <property type="term" value="F:DNA-directed DNA polymerase activity"/>
    <property type="evidence" value="ECO:0007669"/>
    <property type="project" value="UniProtKB-KW"/>
</dbReference>
<reference evidence="2 3" key="2">
    <citation type="submission" date="2015-03" db="EMBL/GenBank/DDBJ databases">
        <authorList>
            <person name="Chan K.-G."/>
        </authorList>
    </citation>
    <scope>NUCLEOTIDE SEQUENCE [LARGE SCALE GENOMIC DNA]</scope>
    <source>
        <strain evidence="2 3">RB-25</strain>
    </source>
</reference>
<name>W0LKQ6_9GAMM</name>
<dbReference type="Gene3D" id="3.40.50.10220">
    <property type="entry name" value="DNA polymerase III, psi subunit"/>
    <property type="match status" value="1"/>
</dbReference>
<dbReference type="OrthoDB" id="5682636at2"/>
<dbReference type="HOGENOM" id="CLU_132082_0_0_6"/>
<dbReference type="RefSeq" id="WP_024912077.1">
    <property type="nucleotide sequence ID" value="NZ_CP007044.2"/>
</dbReference>
<evidence type="ECO:0000256" key="1">
    <source>
        <dbReference type="PIRNR" id="PIRNR029225"/>
    </source>
</evidence>
<protein>
    <recommendedName>
        <fullName evidence="1">DNA polymerase III subunit psi</fullName>
    </recommendedName>
</protein>
<keyword evidence="1" id="KW-0235">DNA replication</keyword>
<comment type="function">
    <text evidence="1">Part of the beta sliding clamp loading complex, which hydrolyzes ATP to load the beta clamp onto primed DNA to form the DNA replication pre-initiation complex. DNA polymerase III is a complex, multichain enzyme responsible for most of the replicative synthesis in bacteria. This DNA polymerase also exhibits 3' to 5' exonuclease activity.</text>
</comment>
<evidence type="ECO:0000313" key="3">
    <source>
        <dbReference type="Proteomes" id="UP000019030"/>
    </source>
</evidence>
<keyword evidence="1" id="KW-0808">Transferase</keyword>
<dbReference type="PATRIC" id="fig|1441930.4.peg.3333"/>
<dbReference type="GO" id="GO:0006260">
    <property type="term" value="P:DNA replication"/>
    <property type="evidence" value="ECO:0007669"/>
    <property type="project" value="UniProtKB-KW"/>
</dbReference>
<organism evidence="2 3">
    <name type="scientific">Chania multitudinisentens RB-25</name>
    <dbReference type="NCBI Taxonomy" id="1441930"/>
    <lineage>
        <taxon>Bacteria</taxon>
        <taxon>Pseudomonadati</taxon>
        <taxon>Pseudomonadota</taxon>
        <taxon>Gammaproteobacteria</taxon>
        <taxon>Enterobacterales</taxon>
        <taxon>Yersiniaceae</taxon>
        <taxon>Chania</taxon>
    </lineage>
</organism>
<keyword evidence="3" id="KW-1185">Reference proteome</keyword>
<gene>
    <name evidence="2" type="ORF">Z042_16890</name>
</gene>
<dbReference type="AlphaFoldDB" id="W0LKQ6"/>
<evidence type="ECO:0000313" key="2">
    <source>
        <dbReference type="EMBL" id="AHG22882.1"/>
    </source>
</evidence>
<dbReference type="Pfam" id="PF03603">
    <property type="entry name" value="DNA_III_psi"/>
    <property type="match status" value="1"/>
</dbReference>
<accession>W0LKQ6</accession>